<feature type="region of interest" description="Disordered" evidence="15">
    <location>
        <begin position="1"/>
        <end position="20"/>
    </location>
</feature>
<evidence type="ECO:0000256" key="10">
    <source>
        <dbReference type="ARBA" id="ARBA00023242"/>
    </source>
</evidence>
<dbReference type="CDD" id="cd23809">
    <property type="entry name" value="UBCc_UBE2Z"/>
    <property type="match status" value="1"/>
</dbReference>
<dbReference type="PANTHER" id="PTHR46116">
    <property type="entry name" value="(E3-INDEPENDENT) E2 UBIQUITIN-CONJUGATING ENZYME"/>
    <property type="match status" value="1"/>
</dbReference>
<feature type="compositionally biased region" description="Basic residues" evidence="15">
    <location>
        <begin position="38"/>
        <end position="52"/>
    </location>
</feature>
<dbReference type="InterPro" id="IPR000608">
    <property type="entry name" value="UBC"/>
</dbReference>
<dbReference type="SUPFAM" id="SSF54495">
    <property type="entry name" value="UBC-like"/>
    <property type="match status" value="1"/>
</dbReference>
<dbReference type="SMART" id="SM00212">
    <property type="entry name" value="UBCc"/>
    <property type="match status" value="1"/>
</dbReference>
<keyword evidence="10" id="KW-0539">Nucleus</keyword>
<evidence type="ECO:0000256" key="3">
    <source>
        <dbReference type="ARBA" id="ARBA00012486"/>
    </source>
</evidence>
<evidence type="ECO:0000256" key="6">
    <source>
        <dbReference type="ARBA" id="ARBA00022703"/>
    </source>
</evidence>
<reference evidence="17" key="2">
    <citation type="submission" date="2021-09" db="EMBL/GenBank/DDBJ databases">
        <authorList>
            <person name="Jia N."/>
            <person name="Wang J."/>
            <person name="Shi W."/>
            <person name="Du L."/>
            <person name="Sun Y."/>
            <person name="Zhan W."/>
            <person name="Jiang J."/>
            <person name="Wang Q."/>
            <person name="Zhang B."/>
            <person name="Ji P."/>
            <person name="Sakyi L.B."/>
            <person name="Cui X."/>
            <person name="Yuan T."/>
            <person name="Jiang B."/>
            <person name="Yang W."/>
            <person name="Lam T.T.-Y."/>
            <person name="Chang Q."/>
            <person name="Ding S."/>
            <person name="Wang X."/>
            <person name="Zhu J."/>
            <person name="Ruan X."/>
            <person name="Zhao L."/>
            <person name="Wei J."/>
            <person name="Que T."/>
            <person name="Du C."/>
            <person name="Cheng J."/>
            <person name="Dai P."/>
            <person name="Han X."/>
            <person name="Huang E."/>
            <person name="Gao Y."/>
            <person name="Liu J."/>
            <person name="Shao H."/>
            <person name="Ye R."/>
            <person name="Li L."/>
            <person name="Wei W."/>
            <person name="Wang X."/>
            <person name="Wang C."/>
            <person name="Huo Q."/>
            <person name="Li W."/>
            <person name="Guo W."/>
            <person name="Chen H."/>
            <person name="Chen S."/>
            <person name="Zhou L."/>
            <person name="Zhou L."/>
            <person name="Ni X."/>
            <person name="Tian J."/>
            <person name="Zhou Y."/>
            <person name="Sheng Y."/>
            <person name="Liu T."/>
            <person name="Pan Y."/>
            <person name="Xia L."/>
            <person name="Li J."/>
            <person name="Zhao F."/>
            <person name="Cao W."/>
        </authorList>
    </citation>
    <scope>NUCLEOTIDE SEQUENCE</scope>
    <source>
        <strain evidence="17">Rsan-2018</strain>
        <tissue evidence="17">Larvae</tissue>
    </source>
</reference>
<keyword evidence="7" id="KW-0547">Nucleotide-binding</keyword>
<dbReference type="PANTHER" id="PTHR46116:SF26">
    <property type="entry name" value="UBIQUITIN-CONJUGATING ENZYME E2 Z"/>
    <property type="match status" value="1"/>
</dbReference>
<evidence type="ECO:0000256" key="1">
    <source>
        <dbReference type="ARBA" id="ARBA00004123"/>
    </source>
</evidence>
<evidence type="ECO:0000313" key="18">
    <source>
        <dbReference type="Proteomes" id="UP000821837"/>
    </source>
</evidence>
<dbReference type="PROSITE" id="PS50127">
    <property type="entry name" value="UBC_2"/>
    <property type="match status" value="1"/>
</dbReference>
<evidence type="ECO:0000256" key="4">
    <source>
        <dbReference type="ARBA" id="ARBA00022490"/>
    </source>
</evidence>
<evidence type="ECO:0000256" key="8">
    <source>
        <dbReference type="ARBA" id="ARBA00022786"/>
    </source>
</evidence>
<feature type="domain" description="UBC core" evidence="16">
    <location>
        <begin position="147"/>
        <end position="309"/>
    </location>
</feature>
<keyword evidence="9" id="KW-0067">ATP-binding</keyword>
<dbReference type="GO" id="GO:0006915">
    <property type="term" value="P:apoptotic process"/>
    <property type="evidence" value="ECO:0007669"/>
    <property type="project" value="UniProtKB-KW"/>
</dbReference>
<evidence type="ECO:0000256" key="5">
    <source>
        <dbReference type="ARBA" id="ARBA00022679"/>
    </source>
</evidence>
<dbReference type="GO" id="GO:0005524">
    <property type="term" value="F:ATP binding"/>
    <property type="evidence" value="ECO:0007669"/>
    <property type="project" value="UniProtKB-KW"/>
</dbReference>
<protein>
    <recommendedName>
        <fullName evidence="11">Ubiquitin-conjugating enzyme E2 Z</fullName>
        <ecNumber evidence="3">2.3.2.23</ecNumber>
    </recommendedName>
    <alternativeName>
        <fullName evidence="12">E2 ubiquitin-conjugating enzyme Z</fullName>
    </alternativeName>
    <alternativeName>
        <fullName evidence="14">Ubiquitin carrier protein Z</fullName>
    </alternativeName>
    <alternativeName>
        <fullName evidence="13">Ubiquitin-protein ligase Z</fullName>
    </alternativeName>
</protein>
<keyword evidence="5" id="KW-0808">Transferase</keyword>
<keyword evidence="4" id="KW-0963">Cytoplasm</keyword>
<organism evidence="17 18">
    <name type="scientific">Rhipicephalus sanguineus</name>
    <name type="common">Brown dog tick</name>
    <name type="synonym">Ixodes sanguineus</name>
    <dbReference type="NCBI Taxonomy" id="34632"/>
    <lineage>
        <taxon>Eukaryota</taxon>
        <taxon>Metazoa</taxon>
        <taxon>Ecdysozoa</taxon>
        <taxon>Arthropoda</taxon>
        <taxon>Chelicerata</taxon>
        <taxon>Arachnida</taxon>
        <taxon>Acari</taxon>
        <taxon>Parasitiformes</taxon>
        <taxon>Ixodida</taxon>
        <taxon>Ixodoidea</taxon>
        <taxon>Ixodidae</taxon>
        <taxon>Rhipicephalinae</taxon>
        <taxon>Rhipicephalus</taxon>
        <taxon>Rhipicephalus</taxon>
    </lineage>
</organism>
<evidence type="ECO:0000256" key="7">
    <source>
        <dbReference type="ARBA" id="ARBA00022741"/>
    </source>
</evidence>
<evidence type="ECO:0000256" key="14">
    <source>
        <dbReference type="ARBA" id="ARBA00042401"/>
    </source>
</evidence>
<dbReference type="GO" id="GO:0005737">
    <property type="term" value="C:cytoplasm"/>
    <property type="evidence" value="ECO:0007669"/>
    <property type="project" value="UniProtKB-SubCell"/>
</dbReference>
<feature type="region of interest" description="Disordered" evidence="15">
    <location>
        <begin position="30"/>
        <end position="88"/>
    </location>
</feature>
<dbReference type="AlphaFoldDB" id="A0A9D4PWE5"/>
<dbReference type="GO" id="GO:0005634">
    <property type="term" value="C:nucleus"/>
    <property type="evidence" value="ECO:0007669"/>
    <property type="project" value="UniProtKB-SubCell"/>
</dbReference>
<feature type="compositionally biased region" description="Low complexity" evidence="15">
    <location>
        <begin position="67"/>
        <end position="78"/>
    </location>
</feature>
<dbReference type="VEuPathDB" id="VectorBase:RSAN_039671"/>
<keyword evidence="18" id="KW-1185">Reference proteome</keyword>
<evidence type="ECO:0000256" key="15">
    <source>
        <dbReference type="SAM" id="MobiDB-lite"/>
    </source>
</evidence>
<reference evidence="17" key="1">
    <citation type="journal article" date="2020" name="Cell">
        <title>Large-Scale Comparative Analyses of Tick Genomes Elucidate Their Genetic Diversity and Vector Capacities.</title>
        <authorList>
            <consortium name="Tick Genome and Microbiome Consortium (TIGMIC)"/>
            <person name="Jia N."/>
            <person name="Wang J."/>
            <person name="Shi W."/>
            <person name="Du L."/>
            <person name="Sun Y."/>
            <person name="Zhan W."/>
            <person name="Jiang J.F."/>
            <person name="Wang Q."/>
            <person name="Zhang B."/>
            <person name="Ji P."/>
            <person name="Bell-Sakyi L."/>
            <person name="Cui X.M."/>
            <person name="Yuan T.T."/>
            <person name="Jiang B.G."/>
            <person name="Yang W.F."/>
            <person name="Lam T.T."/>
            <person name="Chang Q.C."/>
            <person name="Ding S.J."/>
            <person name="Wang X.J."/>
            <person name="Zhu J.G."/>
            <person name="Ruan X.D."/>
            <person name="Zhao L."/>
            <person name="Wei J.T."/>
            <person name="Ye R.Z."/>
            <person name="Que T.C."/>
            <person name="Du C.H."/>
            <person name="Zhou Y.H."/>
            <person name="Cheng J.X."/>
            <person name="Dai P.F."/>
            <person name="Guo W.B."/>
            <person name="Han X.H."/>
            <person name="Huang E.J."/>
            <person name="Li L.F."/>
            <person name="Wei W."/>
            <person name="Gao Y.C."/>
            <person name="Liu J.Z."/>
            <person name="Shao H.Z."/>
            <person name="Wang X."/>
            <person name="Wang C.C."/>
            <person name="Yang T.C."/>
            <person name="Huo Q.B."/>
            <person name="Li W."/>
            <person name="Chen H.Y."/>
            <person name="Chen S.E."/>
            <person name="Zhou L.G."/>
            <person name="Ni X.B."/>
            <person name="Tian J.H."/>
            <person name="Sheng Y."/>
            <person name="Liu T."/>
            <person name="Pan Y.S."/>
            <person name="Xia L.Y."/>
            <person name="Li J."/>
            <person name="Zhao F."/>
            <person name="Cao W.C."/>
        </authorList>
    </citation>
    <scope>NUCLEOTIDE SEQUENCE</scope>
    <source>
        <strain evidence="17">Rsan-2018</strain>
    </source>
</reference>
<name>A0A9D4PWE5_RHISA</name>
<dbReference type="GO" id="GO:0043066">
    <property type="term" value="P:negative regulation of apoptotic process"/>
    <property type="evidence" value="ECO:0007669"/>
    <property type="project" value="TreeGrafter"/>
</dbReference>
<keyword evidence="8" id="KW-0833">Ubl conjugation pathway</keyword>
<evidence type="ECO:0000256" key="11">
    <source>
        <dbReference type="ARBA" id="ARBA00039894"/>
    </source>
</evidence>
<proteinExistence type="predicted"/>
<gene>
    <name evidence="17" type="ORF">HPB52_008864</name>
</gene>
<keyword evidence="6" id="KW-0053">Apoptosis</keyword>
<dbReference type="Pfam" id="PF00179">
    <property type="entry name" value="UQ_con"/>
    <property type="match status" value="1"/>
</dbReference>
<dbReference type="EMBL" id="JABSTV010001250">
    <property type="protein sequence ID" value="KAH7956399.1"/>
    <property type="molecule type" value="Genomic_DNA"/>
</dbReference>
<evidence type="ECO:0000313" key="17">
    <source>
        <dbReference type="EMBL" id="KAH7956399.1"/>
    </source>
</evidence>
<comment type="subcellular location">
    <subcellularLocation>
        <location evidence="2">Cytoplasm</location>
    </subcellularLocation>
    <subcellularLocation>
        <location evidence="1">Nucleus</location>
    </subcellularLocation>
</comment>
<dbReference type="EC" id="2.3.2.23" evidence="3"/>
<dbReference type="GO" id="GO:0061631">
    <property type="term" value="F:ubiquitin conjugating enzyme activity"/>
    <property type="evidence" value="ECO:0007669"/>
    <property type="project" value="UniProtKB-EC"/>
</dbReference>
<accession>A0A9D4PWE5</accession>
<evidence type="ECO:0000256" key="12">
    <source>
        <dbReference type="ARBA" id="ARBA00041798"/>
    </source>
</evidence>
<evidence type="ECO:0000256" key="13">
    <source>
        <dbReference type="ARBA" id="ARBA00042316"/>
    </source>
</evidence>
<sequence length="395" mass="43716">MRRSSLPSREQQRRKKRKLLQRALFCCRRAGTTGSPLRKGHPTNAKKSRHLGVRKEEMTTPPEQAPDAVASTSTAATTDDTDDSTDNELLNSYVEVSSDYESDDETDKSPSFAAMKFAMSSTAASGTKSTGNAVVDALKVKPNLNSLASKMDRREPTAGKYEETTPQCRLRVKRDIMDLLTDPPPGVYIAPVEHKITVMDALVLGPAHACPPDYPINPPRVRLMTTGAGRVRFNPNLYACGRVCLSILGTWSGPTWSPAQCIASVLISIQSLLTENPYYNEPGYEKEKAPGESKQYNLIVQHETIRVAVCDAVEACLSGSSECPPALREVMLKSFPDYYDKYEKAVVSNVDLTGTVMEDPFGGRRGQFEYKTLLERLRTLKGQVQEWLDANERSK</sequence>
<dbReference type="InterPro" id="IPR016135">
    <property type="entry name" value="UBQ-conjugating_enzyme/RWD"/>
</dbReference>
<comment type="caution">
    <text evidence="17">The sequence shown here is derived from an EMBL/GenBank/DDBJ whole genome shotgun (WGS) entry which is preliminary data.</text>
</comment>
<dbReference type="GO" id="GO:0004869">
    <property type="term" value="F:cysteine-type endopeptidase inhibitor activity"/>
    <property type="evidence" value="ECO:0007669"/>
    <property type="project" value="TreeGrafter"/>
</dbReference>
<evidence type="ECO:0000256" key="2">
    <source>
        <dbReference type="ARBA" id="ARBA00004496"/>
    </source>
</evidence>
<evidence type="ECO:0000259" key="16">
    <source>
        <dbReference type="PROSITE" id="PS50127"/>
    </source>
</evidence>
<evidence type="ECO:0000256" key="9">
    <source>
        <dbReference type="ARBA" id="ARBA00022840"/>
    </source>
</evidence>
<dbReference type="Proteomes" id="UP000821837">
    <property type="component" value="Unassembled WGS sequence"/>
</dbReference>
<dbReference type="Gene3D" id="3.10.110.10">
    <property type="entry name" value="Ubiquitin Conjugating Enzyme"/>
    <property type="match status" value="1"/>
</dbReference>